<evidence type="ECO:0000256" key="1">
    <source>
        <dbReference type="SAM" id="Phobius"/>
    </source>
</evidence>
<dbReference type="InterPro" id="IPR032456">
    <property type="entry name" value="Peptidase_M48_N"/>
</dbReference>
<accession>A0A382IS78</accession>
<dbReference type="EMBL" id="UINC01069286">
    <property type="protein sequence ID" value="SVC02540.1"/>
    <property type="molecule type" value="Genomic_DNA"/>
</dbReference>
<keyword evidence="1" id="KW-1133">Transmembrane helix</keyword>
<proteinExistence type="predicted"/>
<keyword evidence="1" id="KW-0812">Transmembrane</keyword>
<gene>
    <name evidence="3" type="ORF">METZ01_LOCUS255394</name>
</gene>
<dbReference type="Pfam" id="PF16491">
    <property type="entry name" value="Peptidase_M48_N"/>
    <property type="match status" value="1"/>
</dbReference>
<sequence length="102" mass="11577">MGEYLLSTVSAVLNMNSITEDVPEQFRDVYDSEEYVRSQSYLRAKTRFSLFSGTFSLLIILVVIHTGLFGVLDEFVRAQTTQPILAGLFFFGIIFIINDLIN</sequence>
<reference evidence="3" key="1">
    <citation type="submission" date="2018-05" db="EMBL/GenBank/DDBJ databases">
        <authorList>
            <person name="Lanie J.A."/>
            <person name="Ng W.-L."/>
            <person name="Kazmierczak K.M."/>
            <person name="Andrzejewski T.M."/>
            <person name="Davidsen T.M."/>
            <person name="Wayne K.J."/>
            <person name="Tettelin H."/>
            <person name="Glass J.I."/>
            <person name="Rusch D."/>
            <person name="Podicherti R."/>
            <person name="Tsui H.-C.T."/>
            <person name="Winkler M.E."/>
        </authorList>
    </citation>
    <scope>NUCLEOTIDE SEQUENCE</scope>
</reference>
<evidence type="ECO:0000313" key="3">
    <source>
        <dbReference type="EMBL" id="SVC02540.1"/>
    </source>
</evidence>
<feature type="transmembrane region" description="Helical" evidence="1">
    <location>
        <begin position="48"/>
        <end position="72"/>
    </location>
</feature>
<feature type="transmembrane region" description="Helical" evidence="1">
    <location>
        <begin position="84"/>
        <end position="101"/>
    </location>
</feature>
<protein>
    <recommendedName>
        <fullName evidence="2">CAAX prenyl protease 1 N-terminal domain-containing protein</fullName>
    </recommendedName>
</protein>
<dbReference type="AlphaFoldDB" id="A0A382IS78"/>
<evidence type="ECO:0000259" key="2">
    <source>
        <dbReference type="Pfam" id="PF16491"/>
    </source>
</evidence>
<keyword evidence="1" id="KW-0472">Membrane</keyword>
<feature type="domain" description="CAAX prenyl protease 1 N-terminal" evidence="2">
    <location>
        <begin position="19"/>
        <end position="101"/>
    </location>
</feature>
<feature type="non-terminal residue" evidence="3">
    <location>
        <position position="102"/>
    </location>
</feature>
<organism evidence="3">
    <name type="scientific">marine metagenome</name>
    <dbReference type="NCBI Taxonomy" id="408172"/>
    <lineage>
        <taxon>unclassified sequences</taxon>
        <taxon>metagenomes</taxon>
        <taxon>ecological metagenomes</taxon>
    </lineage>
</organism>
<name>A0A382IS78_9ZZZZ</name>